<dbReference type="Gene3D" id="1.10.530.10">
    <property type="match status" value="1"/>
</dbReference>
<reference evidence="4 5" key="1">
    <citation type="submission" date="2024-11" db="EMBL/GenBank/DDBJ databases">
        <authorList>
            <person name="Heng Y.C."/>
            <person name="Lim A.C.H."/>
            <person name="Lee J.K.Y."/>
            <person name="Kittelmann S."/>
        </authorList>
    </citation>
    <scope>NUCLEOTIDE SEQUENCE [LARGE SCALE GENOMIC DNA]</scope>
    <source>
        <strain evidence="4 5">WILCCON 0114</strain>
    </source>
</reference>
<keyword evidence="1 2" id="KW-0732">Signal</keyword>
<evidence type="ECO:0000313" key="5">
    <source>
        <dbReference type="Proteomes" id="UP001623592"/>
    </source>
</evidence>
<proteinExistence type="predicted"/>
<dbReference type="Gene3D" id="2.60.40.1220">
    <property type="match status" value="1"/>
</dbReference>
<dbReference type="Pfam" id="PF01832">
    <property type="entry name" value="Glucosaminidase"/>
    <property type="match status" value="1"/>
</dbReference>
<dbReference type="InterPro" id="IPR002901">
    <property type="entry name" value="MGlyc_endo_b_GlcNAc-like_dom"/>
</dbReference>
<dbReference type="Pfam" id="PF13205">
    <property type="entry name" value="Big_5"/>
    <property type="match status" value="1"/>
</dbReference>
<dbReference type="SMART" id="SM00047">
    <property type="entry name" value="LYZ2"/>
    <property type="match status" value="1"/>
</dbReference>
<feature type="domain" description="Mannosyl-glycoprotein endo-beta-N-acetylglucosamidase-like" evidence="3">
    <location>
        <begin position="332"/>
        <end position="480"/>
    </location>
</feature>
<dbReference type="InterPro" id="IPR014755">
    <property type="entry name" value="Cu-Rt/internalin_Ig-like"/>
</dbReference>
<evidence type="ECO:0000256" key="1">
    <source>
        <dbReference type="ARBA" id="ARBA00022729"/>
    </source>
</evidence>
<evidence type="ECO:0000256" key="2">
    <source>
        <dbReference type="SAM" id="SignalP"/>
    </source>
</evidence>
<name>A0ABW8TE99_9CLOT</name>
<dbReference type="EMBL" id="JBJIAA010000004">
    <property type="protein sequence ID" value="MFL0249995.1"/>
    <property type="molecule type" value="Genomic_DNA"/>
</dbReference>
<dbReference type="RefSeq" id="WP_406786660.1">
    <property type="nucleotide sequence ID" value="NZ_JBJIAA010000004.1"/>
</dbReference>
<accession>A0ABW8TE99</accession>
<protein>
    <submittedName>
        <fullName evidence="4">Glucosaminidase domain-containing protein</fullName>
    </submittedName>
</protein>
<feature type="chain" id="PRO_5046992768" evidence="2">
    <location>
        <begin position="23"/>
        <end position="496"/>
    </location>
</feature>
<dbReference type="Proteomes" id="UP001623592">
    <property type="component" value="Unassembled WGS sequence"/>
</dbReference>
<gene>
    <name evidence="4" type="ORF">ACJDT4_06130</name>
</gene>
<dbReference type="InterPro" id="IPR032812">
    <property type="entry name" value="SbsA_Ig"/>
</dbReference>
<comment type="caution">
    <text evidence="4">The sequence shown here is derived from an EMBL/GenBank/DDBJ whole genome shotgun (WGS) entry which is preliminary data.</text>
</comment>
<evidence type="ECO:0000313" key="4">
    <source>
        <dbReference type="EMBL" id="MFL0249995.1"/>
    </source>
</evidence>
<sequence>MKRLLTAAVFVLLVFMPKTVQAVDVNVFPAKVDIDMNKEWKITFSKAIDVASINSYNFKIMDNTRDVGVKVKADKSNPKVVILELPTLGYVPGKTYTLSVSPDVKSQDGKALNIPVNMNFTTNSAMADGTNYNGLPVVYSCSMLNKILTTSDKLSLNLKASGDKVKYRIFLYKFNYTGYNFEKYKELTTGYTSAVDAADYNFQYNNSIDEGDYKVVVYVKGQSSVIGANEDGNTDFDNYYTNYARCIKNVIGNSNMQNITYKNYSIGFDKIVNQQVASNSSKYEIKTYWSDGSKNIISYYMNPDNFMDDVGKYMFMKIDKTLDNVTAEDLNLVLKGKGTLEGMGQTFIDAANKYKLNVVYIVYHALHESNNGKSNLASGNIQVQGKSTYNFFGIGAYDSDPDKNGAKYAYDNGWFTPKDALQGGIEFIAEKYIYSTNSAFSDRKTLYTMKWNPSYPAAYEYATDVQWAYNISKLIYNSFKQILDKNNIIYEVPKFQ</sequence>
<organism evidence="4 5">
    <name type="scientific">Clostridium neuense</name>
    <dbReference type="NCBI Taxonomy" id="1728934"/>
    <lineage>
        <taxon>Bacteria</taxon>
        <taxon>Bacillati</taxon>
        <taxon>Bacillota</taxon>
        <taxon>Clostridia</taxon>
        <taxon>Eubacteriales</taxon>
        <taxon>Clostridiaceae</taxon>
        <taxon>Clostridium</taxon>
    </lineage>
</organism>
<keyword evidence="5" id="KW-1185">Reference proteome</keyword>
<feature type="signal peptide" evidence="2">
    <location>
        <begin position="1"/>
        <end position="22"/>
    </location>
</feature>
<evidence type="ECO:0000259" key="3">
    <source>
        <dbReference type="SMART" id="SM00047"/>
    </source>
</evidence>